<dbReference type="Proteomes" id="UP000033876">
    <property type="component" value="Unassembled WGS sequence"/>
</dbReference>
<accession>A0A0G0JEI2</accession>
<gene>
    <name evidence="1" type="ORF">US50_C0023G0001</name>
</gene>
<name>A0A0G0JEI2_9BACT</name>
<feature type="non-terminal residue" evidence="1">
    <location>
        <position position="1"/>
    </location>
</feature>
<proteinExistence type="predicted"/>
<organism evidence="1 2">
    <name type="scientific">Candidatus Nomurabacteria bacterium GW2011_GWB1_37_5</name>
    <dbReference type="NCBI Taxonomy" id="1618742"/>
    <lineage>
        <taxon>Bacteria</taxon>
        <taxon>Candidatus Nomuraibacteriota</taxon>
    </lineage>
</organism>
<evidence type="ECO:0000313" key="1">
    <source>
        <dbReference type="EMBL" id="KKQ35159.1"/>
    </source>
</evidence>
<sequence length="142" mass="15561">SLKNKGLYDSICIPAWSGNLIDSMAYLSESHIWYFLLLQDGSKRIVLVYCLDRDGKIIGEAKGDYDDGSWLGGIHGKLAAGNFLLSPSDDGIVRIDVGGGLINVTKRFADTDQIVDRHSKLLPGNNGLHVISEQDIWKISIS</sequence>
<comment type="caution">
    <text evidence="1">The sequence shown here is derived from an EMBL/GenBank/DDBJ whole genome shotgun (WGS) entry which is preliminary data.</text>
</comment>
<protein>
    <submittedName>
        <fullName evidence="1">Uncharacterized protein</fullName>
    </submittedName>
</protein>
<reference evidence="1 2" key="1">
    <citation type="journal article" date="2015" name="Nature">
        <title>rRNA introns, odd ribosomes, and small enigmatic genomes across a large radiation of phyla.</title>
        <authorList>
            <person name="Brown C.T."/>
            <person name="Hug L.A."/>
            <person name="Thomas B.C."/>
            <person name="Sharon I."/>
            <person name="Castelle C.J."/>
            <person name="Singh A."/>
            <person name="Wilkins M.J."/>
            <person name="Williams K.H."/>
            <person name="Banfield J.F."/>
        </authorList>
    </citation>
    <scope>NUCLEOTIDE SEQUENCE [LARGE SCALE GENOMIC DNA]</scope>
</reference>
<evidence type="ECO:0000313" key="2">
    <source>
        <dbReference type="Proteomes" id="UP000033876"/>
    </source>
</evidence>
<dbReference type="AlphaFoldDB" id="A0A0G0JEI2"/>
<dbReference type="EMBL" id="LBTF01000023">
    <property type="protein sequence ID" value="KKQ35159.1"/>
    <property type="molecule type" value="Genomic_DNA"/>
</dbReference>